<dbReference type="EMBL" id="FUWJ01000009">
    <property type="protein sequence ID" value="SKA30786.1"/>
    <property type="molecule type" value="Genomic_DNA"/>
</dbReference>
<dbReference type="InterPro" id="IPR011577">
    <property type="entry name" value="Cyt_b561_bac/Ni-Hgenase"/>
</dbReference>
<dbReference type="Proteomes" id="UP000190092">
    <property type="component" value="Unassembled WGS sequence"/>
</dbReference>
<dbReference type="GO" id="GO:0009055">
    <property type="term" value="F:electron transfer activity"/>
    <property type="evidence" value="ECO:0007669"/>
    <property type="project" value="InterPro"/>
</dbReference>
<evidence type="ECO:0000256" key="8">
    <source>
        <dbReference type="ARBA" id="ARBA00022982"/>
    </source>
</evidence>
<keyword evidence="3" id="KW-0813">Transport</keyword>
<keyword evidence="10" id="KW-0408">Iron</keyword>
<dbReference type="STRING" id="225324.SAMN02745126_05023"/>
<evidence type="ECO:0000256" key="4">
    <source>
        <dbReference type="ARBA" id="ARBA00022475"/>
    </source>
</evidence>
<dbReference type="Pfam" id="PF01292">
    <property type="entry name" value="Ni_hydr_CYTB"/>
    <property type="match status" value="1"/>
</dbReference>
<dbReference type="RefSeq" id="WP_218191294.1">
    <property type="nucleotide sequence ID" value="NZ_FUWJ01000009.1"/>
</dbReference>
<evidence type="ECO:0000256" key="13">
    <source>
        <dbReference type="SAM" id="Phobius"/>
    </source>
</evidence>
<sequence length="182" mass="20310">MVGVKSTVGYSSTAKVLHWLAALCVIAAWPLGNFIDDFPKTVEPTAIYAHMTFGLTVLALVFIRLGWRYGHPPPELLPSRYSPWAERAAVGAHWLLYLLMFALPISGIVFQFARGKAVPVFGLFDIASPWARDRVFAHQVGEIHELLANTLLILAALHAFAALAHHYILKDETLRRMLPVQR</sequence>
<gene>
    <name evidence="15" type="ORF">SAMN02745126_05023</name>
</gene>
<accession>A0A1T4SRK2</accession>
<dbReference type="GO" id="GO:0005886">
    <property type="term" value="C:plasma membrane"/>
    <property type="evidence" value="ECO:0007669"/>
    <property type="project" value="UniProtKB-SubCell"/>
</dbReference>
<protein>
    <submittedName>
        <fullName evidence="15">Cytochrome b561</fullName>
    </submittedName>
</protein>
<evidence type="ECO:0000313" key="16">
    <source>
        <dbReference type="Proteomes" id="UP000190092"/>
    </source>
</evidence>
<evidence type="ECO:0000256" key="12">
    <source>
        <dbReference type="ARBA" id="ARBA00037975"/>
    </source>
</evidence>
<comment type="similarity">
    <text evidence="12">Belongs to the cytochrome b561 family.</text>
</comment>
<keyword evidence="4" id="KW-1003">Cell membrane</keyword>
<name>A0A1T4SRK2_9HYPH</name>
<dbReference type="GO" id="GO:0046872">
    <property type="term" value="F:metal ion binding"/>
    <property type="evidence" value="ECO:0007669"/>
    <property type="project" value="UniProtKB-KW"/>
</dbReference>
<dbReference type="InterPro" id="IPR016174">
    <property type="entry name" value="Di-haem_cyt_TM"/>
</dbReference>
<keyword evidence="8" id="KW-0249">Electron transport</keyword>
<keyword evidence="11 13" id="KW-0472">Membrane</keyword>
<feature type="transmembrane region" description="Helical" evidence="13">
    <location>
        <begin position="47"/>
        <end position="67"/>
    </location>
</feature>
<comment type="cofactor">
    <cofactor evidence="1">
        <name>heme b</name>
        <dbReference type="ChEBI" id="CHEBI:60344"/>
    </cofactor>
</comment>
<evidence type="ECO:0000256" key="11">
    <source>
        <dbReference type="ARBA" id="ARBA00023136"/>
    </source>
</evidence>
<feature type="transmembrane region" description="Helical" evidence="13">
    <location>
        <begin position="16"/>
        <end position="35"/>
    </location>
</feature>
<dbReference type="SUPFAM" id="SSF81342">
    <property type="entry name" value="Transmembrane di-heme cytochromes"/>
    <property type="match status" value="1"/>
</dbReference>
<evidence type="ECO:0000256" key="9">
    <source>
        <dbReference type="ARBA" id="ARBA00022989"/>
    </source>
</evidence>
<evidence type="ECO:0000256" key="2">
    <source>
        <dbReference type="ARBA" id="ARBA00004651"/>
    </source>
</evidence>
<dbReference type="GO" id="GO:0020037">
    <property type="term" value="F:heme binding"/>
    <property type="evidence" value="ECO:0007669"/>
    <property type="project" value="TreeGrafter"/>
</dbReference>
<dbReference type="AlphaFoldDB" id="A0A1T4SRK2"/>
<keyword evidence="5" id="KW-0349">Heme</keyword>
<dbReference type="InterPro" id="IPR052168">
    <property type="entry name" value="Cytochrome_b561_oxidase"/>
</dbReference>
<keyword evidence="9 13" id="KW-1133">Transmembrane helix</keyword>
<reference evidence="16" key="1">
    <citation type="submission" date="2017-02" db="EMBL/GenBank/DDBJ databases">
        <authorList>
            <person name="Varghese N."/>
            <person name="Submissions S."/>
        </authorList>
    </citation>
    <scope>NUCLEOTIDE SEQUENCE [LARGE SCALE GENOMIC DNA]</scope>
    <source>
        <strain evidence="16">ATCC 27094</strain>
    </source>
</reference>
<keyword evidence="16" id="KW-1185">Reference proteome</keyword>
<feature type="transmembrane region" description="Helical" evidence="13">
    <location>
        <begin position="146"/>
        <end position="169"/>
    </location>
</feature>
<evidence type="ECO:0000256" key="6">
    <source>
        <dbReference type="ARBA" id="ARBA00022692"/>
    </source>
</evidence>
<evidence type="ECO:0000313" key="15">
    <source>
        <dbReference type="EMBL" id="SKA30786.1"/>
    </source>
</evidence>
<feature type="transmembrane region" description="Helical" evidence="13">
    <location>
        <begin position="88"/>
        <end position="113"/>
    </location>
</feature>
<keyword evidence="6 13" id="KW-0812">Transmembrane</keyword>
<evidence type="ECO:0000256" key="1">
    <source>
        <dbReference type="ARBA" id="ARBA00001970"/>
    </source>
</evidence>
<organism evidence="15 16">
    <name type="scientific">Enhydrobacter aerosaccus</name>
    <dbReference type="NCBI Taxonomy" id="225324"/>
    <lineage>
        <taxon>Bacteria</taxon>
        <taxon>Pseudomonadati</taxon>
        <taxon>Pseudomonadota</taxon>
        <taxon>Alphaproteobacteria</taxon>
        <taxon>Hyphomicrobiales</taxon>
        <taxon>Enhydrobacter</taxon>
    </lineage>
</organism>
<feature type="domain" description="Cytochrome b561 bacterial/Ni-hydrogenase" evidence="14">
    <location>
        <begin position="10"/>
        <end position="179"/>
    </location>
</feature>
<dbReference type="PANTHER" id="PTHR30529">
    <property type="entry name" value="CYTOCHROME B561"/>
    <property type="match status" value="1"/>
</dbReference>
<dbReference type="PANTHER" id="PTHR30529:SF1">
    <property type="entry name" value="CYTOCHROME B561 HOMOLOG 2"/>
    <property type="match status" value="1"/>
</dbReference>
<evidence type="ECO:0000256" key="3">
    <source>
        <dbReference type="ARBA" id="ARBA00022448"/>
    </source>
</evidence>
<proteinExistence type="inferred from homology"/>
<evidence type="ECO:0000256" key="7">
    <source>
        <dbReference type="ARBA" id="ARBA00022723"/>
    </source>
</evidence>
<comment type="subcellular location">
    <subcellularLocation>
        <location evidence="2">Cell membrane</location>
        <topology evidence="2">Multi-pass membrane protein</topology>
    </subcellularLocation>
</comment>
<evidence type="ECO:0000256" key="10">
    <source>
        <dbReference type="ARBA" id="ARBA00023004"/>
    </source>
</evidence>
<keyword evidence="7" id="KW-0479">Metal-binding</keyword>
<dbReference type="GO" id="GO:0022904">
    <property type="term" value="P:respiratory electron transport chain"/>
    <property type="evidence" value="ECO:0007669"/>
    <property type="project" value="InterPro"/>
</dbReference>
<evidence type="ECO:0000256" key="5">
    <source>
        <dbReference type="ARBA" id="ARBA00022617"/>
    </source>
</evidence>
<evidence type="ECO:0000259" key="14">
    <source>
        <dbReference type="Pfam" id="PF01292"/>
    </source>
</evidence>